<dbReference type="PANTHER" id="PTHR13696">
    <property type="entry name" value="P-LOOP CONTAINING NUCLEOSIDE TRIPHOSPHATE HYDROLASE"/>
    <property type="match status" value="1"/>
</dbReference>
<name>J0L496_9LACO</name>
<dbReference type="InterPro" id="IPR027417">
    <property type="entry name" value="P-loop_NTPase"/>
</dbReference>
<dbReference type="Gene3D" id="3.40.50.300">
    <property type="entry name" value="P-loop containing nucleotide triphosphate hydrolases"/>
    <property type="match status" value="1"/>
</dbReference>
<dbReference type="Proteomes" id="UP000050898">
    <property type="component" value="Unassembled WGS sequence"/>
</dbReference>
<proteinExistence type="predicted"/>
<dbReference type="CDD" id="cd02042">
    <property type="entry name" value="ParAB_family"/>
    <property type="match status" value="1"/>
</dbReference>
<dbReference type="InterPro" id="IPR050678">
    <property type="entry name" value="DNA_Partitioning_ATPase"/>
</dbReference>
<dbReference type="RefSeq" id="WP_003690538.1">
    <property type="nucleotide sequence ID" value="NZ_AKKT01000147.1"/>
</dbReference>
<evidence type="ECO:0000259" key="1">
    <source>
        <dbReference type="Pfam" id="PF13614"/>
    </source>
</evidence>
<dbReference type="PATRIC" id="fig|1046596.6.peg.2627"/>
<evidence type="ECO:0000313" key="3">
    <source>
        <dbReference type="Proteomes" id="UP000050898"/>
    </source>
</evidence>
<dbReference type="InterPro" id="IPR025669">
    <property type="entry name" value="AAA_dom"/>
</dbReference>
<keyword evidence="3" id="KW-1185">Reference proteome</keyword>
<gene>
    <name evidence="2" type="ORF">FD00_GL002497</name>
</gene>
<organism evidence="2 3">
    <name type="scientific">Liquorilactobacillus mali KCTC 3596 = DSM 20444</name>
    <dbReference type="NCBI Taxonomy" id="1046596"/>
    <lineage>
        <taxon>Bacteria</taxon>
        <taxon>Bacillati</taxon>
        <taxon>Bacillota</taxon>
        <taxon>Bacilli</taxon>
        <taxon>Lactobacillales</taxon>
        <taxon>Lactobacillaceae</taxon>
        <taxon>Liquorilactobacillus</taxon>
    </lineage>
</organism>
<feature type="domain" description="AAA" evidence="1">
    <location>
        <begin position="3"/>
        <end position="188"/>
    </location>
</feature>
<dbReference type="Pfam" id="PF13614">
    <property type="entry name" value="AAA_31"/>
    <property type="match status" value="1"/>
</dbReference>
<dbReference type="AlphaFoldDB" id="J0L496"/>
<reference evidence="2 3" key="1">
    <citation type="journal article" date="2015" name="Genome Announc.">
        <title>Expanding the biotechnology potential of lactobacilli through comparative genomics of 213 strains and associated genera.</title>
        <authorList>
            <person name="Sun Z."/>
            <person name="Harris H.M."/>
            <person name="McCann A."/>
            <person name="Guo C."/>
            <person name="Argimon S."/>
            <person name="Zhang W."/>
            <person name="Yang X."/>
            <person name="Jeffery I.B."/>
            <person name="Cooney J.C."/>
            <person name="Kagawa T.F."/>
            <person name="Liu W."/>
            <person name="Song Y."/>
            <person name="Salvetti E."/>
            <person name="Wrobel A."/>
            <person name="Rasinkangas P."/>
            <person name="Parkhill J."/>
            <person name="Rea M.C."/>
            <person name="O'Sullivan O."/>
            <person name="Ritari J."/>
            <person name="Douillard F.P."/>
            <person name="Paul Ross R."/>
            <person name="Yang R."/>
            <person name="Briner A.E."/>
            <person name="Felis G.E."/>
            <person name="de Vos W.M."/>
            <person name="Barrangou R."/>
            <person name="Klaenhammer T.R."/>
            <person name="Caufield P.W."/>
            <person name="Cui Y."/>
            <person name="Zhang H."/>
            <person name="O'Toole P.W."/>
        </authorList>
    </citation>
    <scope>NUCLEOTIDE SEQUENCE [LARGE SCALE GENOMIC DNA]</scope>
    <source>
        <strain evidence="2 3">DSM 20444</strain>
    </source>
</reference>
<dbReference type="SUPFAM" id="SSF52540">
    <property type="entry name" value="P-loop containing nucleoside triphosphate hydrolases"/>
    <property type="match status" value="1"/>
</dbReference>
<comment type="caution">
    <text evidence="2">The sequence shown here is derived from an EMBL/GenBank/DDBJ whole genome shotgun (WGS) entry which is preliminary data.</text>
</comment>
<accession>J0L496</accession>
<sequence length="284" mass="32949">MTAKVISFINMKGGVGKTTLCLEIANFLANKKSEHSEKNYRVLLIDIDPQANLTQALNEHYFPQKEKFDKSIEVIFNKKPEGFNPGDVIVQLEKNIDLIPGELETIFLERSSGNSTSQKLLDFIIDYKIRNNYDFIMIDCPPTYSIYTETALFISDYYFVPVIPDKYSTLGVDLLERVVHDIVDNNRNSVFKNRSPKNMGIIFTRVSDEKPKQKIYMSALRKSDIVKQNELTVFDDKQNFKEYNKLSTFELGKFVTDTNDHRLKEMVDRIGKKFLERIQLLEKS</sequence>
<dbReference type="GeneID" id="98316668"/>
<dbReference type="EMBL" id="AYYH01000090">
    <property type="protein sequence ID" value="KRN07906.1"/>
    <property type="molecule type" value="Genomic_DNA"/>
</dbReference>
<protein>
    <submittedName>
        <fullName evidence="2">Phage ATPase</fullName>
    </submittedName>
</protein>
<dbReference type="OrthoDB" id="9815116at2"/>
<dbReference type="PANTHER" id="PTHR13696:SF99">
    <property type="entry name" value="COBYRINIC ACID AC-DIAMIDE SYNTHASE"/>
    <property type="match status" value="1"/>
</dbReference>
<evidence type="ECO:0000313" key="2">
    <source>
        <dbReference type="EMBL" id="KRN07906.1"/>
    </source>
</evidence>